<evidence type="ECO:0000259" key="2">
    <source>
        <dbReference type="Pfam" id="PF23639"/>
    </source>
</evidence>
<protein>
    <recommendedName>
        <fullName evidence="5">Toprim domain-containing protein</fullName>
    </recommendedName>
</protein>
<feature type="domain" description="DUF7146" evidence="2">
    <location>
        <begin position="79"/>
        <end position="172"/>
    </location>
</feature>
<organism evidence="3 4">
    <name type="scientific">Paraburkholderia caffeinilytica</name>
    <dbReference type="NCBI Taxonomy" id="1761016"/>
    <lineage>
        <taxon>Bacteria</taxon>
        <taxon>Pseudomonadati</taxon>
        <taxon>Pseudomonadota</taxon>
        <taxon>Betaproteobacteria</taxon>
        <taxon>Burkholderiales</taxon>
        <taxon>Burkholderiaceae</taxon>
        <taxon>Paraburkholderia</taxon>
    </lineage>
</organism>
<dbReference type="CDD" id="cd01029">
    <property type="entry name" value="TOPRIM_primases"/>
    <property type="match status" value="1"/>
</dbReference>
<gene>
    <name evidence="3" type="ORF">GCM10011400_03460</name>
</gene>
<dbReference type="EMBL" id="BMHL01000001">
    <property type="protein sequence ID" value="GGC20440.1"/>
    <property type="molecule type" value="Genomic_DNA"/>
</dbReference>
<keyword evidence="4" id="KW-1185">Reference proteome</keyword>
<dbReference type="InterPro" id="IPR006171">
    <property type="entry name" value="TOPRIM_dom"/>
</dbReference>
<dbReference type="Pfam" id="PF23639">
    <property type="entry name" value="DUF7146"/>
    <property type="match status" value="1"/>
</dbReference>
<comment type="caution">
    <text evidence="3">The sequence shown here is derived from an EMBL/GenBank/DDBJ whole genome shotgun (WGS) entry which is preliminary data.</text>
</comment>
<evidence type="ECO:0008006" key="5">
    <source>
        <dbReference type="Google" id="ProtNLM"/>
    </source>
</evidence>
<dbReference type="Proteomes" id="UP000602004">
    <property type="component" value="Unassembled WGS sequence"/>
</dbReference>
<evidence type="ECO:0000313" key="3">
    <source>
        <dbReference type="EMBL" id="GGC20440.1"/>
    </source>
</evidence>
<dbReference type="InterPro" id="IPR034154">
    <property type="entry name" value="TOPRIM_DnaG/twinkle"/>
</dbReference>
<evidence type="ECO:0000259" key="1">
    <source>
        <dbReference type="Pfam" id="PF13362"/>
    </source>
</evidence>
<accession>A0ABQ1L7F1</accession>
<dbReference type="Pfam" id="PF13362">
    <property type="entry name" value="Toprim_3"/>
    <property type="match status" value="1"/>
</dbReference>
<sequence length="268" mass="29037">MIHWPNYEPGGHRIQCPACGRGDRDKTLGLSIEVNGSGVAHCFRCDLVENYRPKQSACVVMSAQPCIKCMPSAAKRERLAGYARQLWAASKPLGGVGVAYLEARRCRVPPRDADLRWHPSLRHPCGYEGPAMVALVTDAMTAKPISLHRTWIRDDGRKADLEYPRLLLGDGHRKQGGVIRLWPDDAVTTGLGIAEGIETALSLAHGFTPVWALIDAGNLAAFPHFPGIETLMIGADNDPAGSKAAYTCAEQWALADREVTLVEVGHGA</sequence>
<feature type="domain" description="Toprim" evidence="1">
    <location>
        <begin position="191"/>
        <end position="267"/>
    </location>
</feature>
<reference evidence="4" key="1">
    <citation type="journal article" date="2019" name="Int. J. Syst. Evol. Microbiol.">
        <title>The Global Catalogue of Microorganisms (GCM) 10K type strain sequencing project: providing services to taxonomists for standard genome sequencing and annotation.</title>
        <authorList>
            <consortium name="The Broad Institute Genomics Platform"/>
            <consortium name="The Broad Institute Genome Sequencing Center for Infectious Disease"/>
            <person name="Wu L."/>
            <person name="Ma J."/>
        </authorList>
    </citation>
    <scope>NUCLEOTIDE SEQUENCE [LARGE SCALE GENOMIC DNA]</scope>
    <source>
        <strain evidence="4">CGMCC 1.15103</strain>
    </source>
</reference>
<dbReference type="InterPro" id="IPR055570">
    <property type="entry name" value="DUF7146"/>
</dbReference>
<evidence type="ECO:0000313" key="4">
    <source>
        <dbReference type="Proteomes" id="UP000602004"/>
    </source>
</evidence>
<proteinExistence type="predicted"/>
<name>A0ABQ1L7F1_9BURK</name>